<dbReference type="Proteomes" id="UP000234300">
    <property type="component" value="Unassembled WGS sequence"/>
</dbReference>
<feature type="region of interest" description="Disordered" evidence="1">
    <location>
        <begin position="112"/>
        <end position="134"/>
    </location>
</feature>
<sequence length="134" mass="14722">MNNKNPWNEDRSMTTEHTSVIKQNEPTKNPAEDLTPDAIEAEHTRQQAMPLAQDQHRARGVDWVRPTDLIARHSATVAGRGIDLHANLARQTRTGIANASTKITNQAKQLPPLSAFGRRSSSREPVARGAVGKS</sequence>
<evidence type="ECO:0000313" key="2">
    <source>
        <dbReference type="EMBL" id="SMX77751.1"/>
    </source>
</evidence>
<reference evidence="2 3" key="1">
    <citation type="submission" date="2017-03" db="EMBL/GenBank/DDBJ databases">
        <authorList>
            <person name="Afonso C.L."/>
            <person name="Miller P.J."/>
            <person name="Scott M.A."/>
            <person name="Spackman E."/>
            <person name="Goraichik I."/>
            <person name="Dimitrov K.M."/>
            <person name="Suarez D.L."/>
            <person name="Swayne D.E."/>
        </authorList>
    </citation>
    <scope>NUCLEOTIDE SEQUENCE [LARGE SCALE GENOMIC DNA]</scope>
    <source>
        <strain evidence="3">8(6)</strain>
    </source>
</reference>
<dbReference type="AlphaFoldDB" id="A0A2H1IRI3"/>
<feature type="compositionally biased region" description="Polar residues" evidence="1">
    <location>
        <begin position="15"/>
        <end position="27"/>
    </location>
</feature>
<evidence type="ECO:0000256" key="1">
    <source>
        <dbReference type="SAM" id="MobiDB-lite"/>
    </source>
</evidence>
<accession>A0A2H1IRI3</accession>
<gene>
    <name evidence="2" type="ORF">BAURA86_00894</name>
</gene>
<protein>
    <submittedName>
        <fullName evidence="2">Uncharacterized protein</fullName>
    </submittedName>
</protein>
<dbReference type="EMBL" id="FXZI01000002">
    <property type="protein sequence ID" value="SMX77751.1"/>
    <property type="molecule type" value="Genomic_DNA"/>
</dbReference>
<dbReference type="RefSeq" id="WP_101556528.1">
    <property type="nucleotide sequence ID" value="NZ_FXZI01000002.1"/>
</dbReference>
<name>A0A2H1IRI3_BREAU</name>
<organism evidence="2 3">
    <name type="scientific">Brevibacterium aurantiacum</name>
    <dbReference type="NCBI Taxonomy" id="273384"/>
    <lineage>
        <taxon>Bacteria</taxon>
        <taxon>Bacillati</taxon>
        <taxon>Actinomycetota</taxon>
        <taxon>Actinomycetes</taxon>
        <taxon>Micrococcales</taxon>
        <taxon>Brevibacteriaceae</taxon>
        <taxon>Brevibacterium</taxon>
    </lineage>
</organism>
<feature type="region of interest" description="Disordered" evidence="1">
    <location>
        <begin position="1"/>
        <end position="33"/>
    </location>
</feature>
<evidence type="ECO:0000313" key="3">
    <source>
        <dbReference type="Proteomes" id="UP000234300"/>
    </source>
</evidence>
<proteinExistence type="predicted"/>